<proteinExistence type="inferred from homology"/>
<comment type="similarity">
    <text evidence="1">Belongs to the TMA16 family.</text>
</comment>
<dbReference type="GO" id="GO:0005634">
    <property type="term" value="C:nucleus"/>
    <property type="evidence" value="ECO:0007669"/>
    <property type="project" value="TreeGrafter"/>
</dbReference>
<dbReference type="PANTHER" id="PTHR13349:SF2">
    <property type="entry name" value="TRANSLATION MACHINERY-ASSOCIATED PROTEIN 16"/>
    <property type="match status" value="1"/>
</dbReference>
<comment type="caution">
    <text evidence="3">The sequence shown here is derived from an EMBL/GenBank/DDBJ whole genome shotgun (WGS) entry which is preliminary data.</text>
</comment>
<keyword evidence="4" id="KW-1185">Reference proteome</keyword>
<dbReference type="AlphaFoldDB" id="A0AAN7A197"/>
<organism evidence="3 4">
    <name type="scientific">Chaetomidium leptoderma</name>
    <dbReference type="NCBI Taxonomy" id="669021"/>
    <lineage>
        <taxon>Eukaryota</taxon>
        <taxon>Fungi</taxon>
        <taxon>Dikarya</taxon>
        <taxon>Ascomycota</taxon>
        <taxon>Pezizomycotina</taxon>
        <taxon>Sordariomycetes</taxon>
        <taxon>Sordariomycetidae</taxon>
        <taxon>Sordariales</taxon>
        <taxon>Chaetomiaceae</taxon>
        <taxon>Chaetomidium</taxon>
    </lineage>
</organism>
<protein>
    <submittedName>
        <fullName evidence="3">Translation machinery-associated protein 16</fullName>
    </submittedName>
</protein>
<evidence type="ECO:0000256" key="1">
    <source>
        <dbReference type="ARBA" id="ARBA00034127"/>
    </source>
</evidence>
<dbReference type="InterPro" id="IPR021346">
    <property type="entry name" value="Tma16"/>
</dbReference>
<dbReference type="Pfam" id="PF11176">
    <property type="entry name" value="Tma16"/>
    <property type="match status" value="1"/>
</dbReference>
<dbReference type="EMBL" id="MU856847">
    <property type="protein sequence ID" value="KAK4157689.1"/>
    <property type="molecule type" value="Genomic_DNA"/>
</dbReference>
<dbReference type="InterPro" id="IPR038356">
    <property type="entry name" value="Tma16_sf"/>
</dbReference>
<dbReference type="PANTHER" id="PTHR13349">
    <property type="entry name" value="TRANSLATION MACHINERY-ASSOCIATED PROTEIN 16"/>
    <property type="match status" value="1"/>
</dbReference>
<dbReference type="Gene3D" id="1.20.1440.170">
    <property type="entry name" value="Translation machinery-associated protein 16-like"/>
    <property type="match status" value="1"/>
</dbReference>
<name>A0AAN7A197_9PEZI</name>
<sequence length="179" mass="20597">MAKTLEKARKQIAKKRNGAIDALHERSRDSKRLHRAQIRDDRLDKLAVTRRKKDKPLLARAAFFQEFLRENGDKALELDAIQAKITEFVHQYDEEYDEIKKARRAGRPASTREDLLRMKVTALEKEYRDGFYLPDLTTEANALVLSRFEGSWPYLANLAWVKISAAGNVKPSSFPPQGL</sequence>
<dbReference type="Proteomes" id="UP001302745">
    <property type="component" value="Unassembled WGS sequence"/>
</dbReference>
<evidence type="ECO:0000256" key="2">
    <source>
        <dbReference type="SAM" id="MobiDB-lite"/>
    </source>
</evidence>
<accession>A0AAN7A197</accession>
<gene>
    <name evidence="3" type="ORF">C8A00DRAFT_11485</name>
</gene>
<evidence type="ECO:0000313" key="4">
    <source>
        <dbReference type="Proteomes" id="UP001302745"/>
    </source>
</evidence>
<evidence type="ECO:0000313" key="3">
    <source>
        <dbReference type="EMBL" id="KAK4157689.1"/>
    </source>
</evidence>
<reference evidence="3" key="1">
    <citation type="journal article" date="2023" name="Mol. Phylogenet. Evol.">
        <title>Genome-scale phylogeny and comparative genomics of the fungal order Sordariales.</title>
        <authorList>
            <person name="Hensen N."/>
            <person name="Bonometti L."/>
            <person name="Westerberg I."/>
            <person name="Brannstrom I.O."/>
            <person name="Guillou S."/>
            <person name="Cros-Aarteil S."/>
            <person name="Calhoun S."/>
            <person name="Haridas S."/>
            <person name="Kuo A."/>
            <person name="Mondo S."/>
            <person name="Pangilinan J."/>
            <person name="Riley R."/>
            <person name="LaButti K."/>
            <person name="Andreopoulos B."/>
            <person name="Lipzen A."/>
            <person name="Chen C."/>
            <person name="Yan M."/>
            <person name="Daum C."/>
            <person name="Ng V."/>
            <person name="Clum A."/>
            <person name="Steindorff A."/>
            <person name="Ohm R.A."/>
            <person name="Martin F."/>
            <person name="Silar P."/>
            <person name="Natvig D.O."/>
            <person name="Lalanne C."/>
            <person name="Gautier V."/>
            <person name="Ament-Velasquez S.L."/>
            <person name="Kruys A."/>
            <person name="Hutchinson M.I."/>
            <person name="Powell A.J."/>
            <person name="Barry K."/>
            <person name="Miller A.N."/>
            <person name="Grigoriev I.V."/>
            <person name="Debuchy R."/>
            <person name="Gladieux P."/>
            <person name="Hiltunen Thoren M."/>
            <person name="Johannesson H."/>
        </authorList>
    </citation>
    <scope>NUCLEOTIDE SEQUENCE</scope>
    <source>
        <strain evidence="3">CBS 538.74</strain>
    </source>
</reference>
<reference evidence="3" key="2">
    <citation type="submission" date="2023-05" db="EMBL/GenBank/DDBJ databases">
        <authorList>
            <consortium name="Lawrence Berkeley National Laboratory"/>
            <person name="Steindorff A."/>
            <person name="Hensen N."/>
            <person name="Bonometti L."/>
            <person name="Westerberg I."/>
            <person name="Brannstrom I.O."/>
            <person name="Guillou S."/>
            <person name="Cros-Aarteil S."/>
            <person name="Calhoun S."/>
            <person name="Haridas S."/>
            <person name="Kuo A."/>
            <person name="Mondo S."/>
            <person name="Pangilinan J."/>
            <person name="Riley R."/>
            <person name="Labutti K."/>
            <person name="Andreopoulos B."/>
            <person name="Lipzen A."/>
            <person name="Chen C."/>
            <person name="Yanf M."/>
            <person name="Daum C."/>
            <person name="Ng V."/>
            <person name="Clum A."/>
            <person name="Ohm R."/>
            <person name="Martin F."/>
            <person name="Silar P."/>
            <person name="Natvig D."/>
            <person name="Lalanne C."/>
            <person name="Gautier V."/>
            <person name="Ament-Velasquez S.L."/>
            <person name="Kruys A."/>
            <person name="Hutchinson M.I."/>
            <person name="Powell A.J."/>
            <person name="Barry K."/>
            <person name="Miller A.N."/>
            <person name="Grigoriev I.V."/>
            <person name="Debuchy R."/>
            <person name="Gladieux P."/>
            <person name="Thoren M.H."/>
            <person name="Johannesson H."/>
        </authorList>
    </citation>
    <scope>NUCLEOTIDE SEQUENCE</scope>
    <source>
        <strain evidence="3">CBS 538.74</strain>
    </source>
</reference>
<feature type="region of interest" description="Disordered" evidence="2">
    <location>
        <begin position="1"/>
        <end position="33"/>
    </location>
</feature>